<dbReference type="EMBL" id="PQGG01000040">
    <property type="protein sequence ID" value="POP51434.1"/>
    <property type="molecule type" value="Genomic_DNA"/>
</dbReference>
<sequence length="153" mass="17483">MMAIIIIMSVYKMPLYTFTQAILHTPPKTHTYKHCWNHVMRVTLRISAIVLTLLLSGVCYGQTRDFSNAHKKIERALEGSAEFPGSDAIWVKHDTLLIAVAKNTINEKKYAEQVCDSLKAYGFGSQNVQLIIVDQDELRSRNQWSQLAERQCK</sequence>
<proteinExistence type="predicted"/>
<organism evidence="1 2">
    <name type="scientific">Zhongshania marina</name>
    <dbReference type="NCBI Taxonomy" id="2304603"/>
    <lineage>
        <taxon>Bacteria</taxon>
        <taxon>Pseudomonadati</taxon>
        <taxon>Pseudomonadota</taxon>
        <taxon>Gammaproteobacteria</taxon>
        <taxon>Cellvibrionales</taxon>
        <taxon>Spongiibacteraceae</taxon>
        <taxon>Zhongshania</taxon>
    </lineage>
</organism>
<dbReference type="AlphaFoldDB" id="A0A2S4HBS9"/>
<protein>
    <submittedName>
        <fullName evidence="1">Uncharacterized protein</fullName>
    </submittedName>
</protein>
<comment type="caution">
    <text evidence="1">The sequence shown here is derived from an EMBL/GenBank/DDBJ whole genome shotgun (WGS) entry which is preliminary data.</text>
</comment>
<accession>A0A2S4HBS9</accession>
<reference evidence="1" key="1">
    <citation type="submission" date="2018-01" db="EMBL/GenBank/DDBJ databases">
        <authorList>
            <person name="Yu X.-D."/>
        </authorList>
    </citation>
    <scope>NUCLEOTIDE SEQUENCE</scope>
    <source>
        <strain evidence="1">ZX-21</strain>
    </source>
</reference>
<dbReference type="Proteomes" id="UP000237222">
    <property type="component" value="Unassembled WGS sequence"/>
</dbReference>
<name>A0A2S4HBS9_9GAMM</name>
<evidence type="ECO:0000313" key="1">
    <source>
        <dbReference type="EMBL" id="POP51434.1"/>
    </source>
</evidence>
<gene>
    <name evidence="1" type="ORF">C0068_17515</name>
</gene>
<evidence type="ECO:0000313" key="2">
    <source>
        <dbReference type="Proteomes" id="UP000237222"/>
    </source>
</evidence>